<keyword evidence="3" id="KW-1185">Reference proteome</keyword>
<feature type="region of interest" description="Disordered" evidence="1">
    <location>
        <begin position="1"/>
        <end position="23"/>
    </location>
</feature>
<dbReference type="AlphaFoldDB" id="A0A8C5WRN0"/>
<reference evidence="2" key="1">
    <citation type="submission" date="2025-08" db="UniProtKB">
        <authorList>
            <consortium name="Ensembl"/>
        </authorList>
    </citation>
    <scope>IDENTIFICATION</scope>
</reference>
<accession>A0A8C5WRN0</accession>
<protein>
    <submittedName>
        <fullName evidence="2">Uncharacterized protein</fullName>
    </submittedName>
</protein>
<organism evidence="2 3">
    <name type="scientific">Laticauda laticaudata</name>
    <name type="common">Blue-ringed sea krait</name>
    <name type="synonym">Blue-lipped sea krait</name>
    <dbReference type="NCBI Taxonomy" id="8630"/>
    <lineage>
        <taxon>Eukaryota</taxon>
        <taxon>Metazoa</taxon>
        <taxon>Chordata</taxon>
        <taxon>Craniata</taxon>
        <taxon>Vertebrata</taxon>
        <taxon>Euteleostomi</taxon>
        <taxon>Lepidosauria</taxon>
        <taxon>Squamata</taxon>
        <taxon>Bifurcata</taxon>
        <taxon>Unidentata</taxon>
        <taxon>Episquamata</taxon>
        <taxon>Toxicofera</taxon>
        <taxon>Serpentes</taxon>
        <taxon>Colubroidea</taxon>
        <taxon>Elapidae</taxon>
        <taxon>Laticaudinae</taxon>
        <taxon>Laticauda</taxon>
    </lineage>
</organism>
<feature type="compositionally biased region" description="Basic and acidic residues" evidence="1">
    <location>
        <begin position="9"/>
        <end position="23"/>
    </location>
</feature>
<evidence type="ECO:0000313" key="3">
    <source>
        <dbReference type="Proteomes" id="UP000694406"/>
    </source>
</evidence>
<dbReference type="Proteomes" id="UP000694406">
    <property type="component" value="Unplaced"/>
</dbReference>
<sequence length="63" mass="6959">MNGVANPLLDKEEHPLQLGESFERHPKASFHTIRCECPGRSGSCGPEGPNRVNLCLKPIELTF</sequence>
<dbReference type="Ensembl" id="ENSLLTT00000008225.1">
    <property type="protein sequence ID" value="ENSLLTP00000007930.1"/>
    <property type="gene ID" value="ENSLLTG00000006021.1"/>
</dbReference>
<evidence type="ECO:0000256" key="1">
    <source>
        <dbReference type="SAM" id="MobiDB-lite"/>
    </source>
</evidence>
<proteinExistence type="predicted"/>
<dbReference type="GeneTree" id="ENSGT01110000271732"/>
<reference evidence="2" key="2">
    <citation type="submission" date="2025-09" db="UniProtKB">
        <authorList>
            <consortium name="Ensembl"/>
        </authorList>
    </citation>
    <scope>IDENTIFICATION</scope>
</reference>
<name>A0A8C5WRN0_LATLA</name>
<evidence type="ECO:0000313" key="2">
    <source>
        <dbReference type="Ensembl" id="ENSLLTP00000007930.1"/>
    </source>
</evidence>